<protein>
    <submittedName>
        <fullName evidence="2">Uncharacterized protein</fullName>
    </submittedName>
</protein>
<dbReference type="VEuPathDB" id="FungiDB:BON22_1436"/>
<name>A0A1V2LAW5_CYBFA</name>
<dbReference type="EMBL" id="MPUK01000002">
    <property type="protein sequence ID" value="ONH68765.1"/>
    <property type="molecule type" value="Genomic_DNA"/>
</dbReference>
<evidence type="ECO:0000313" key="3">
    <source>
        <dbReference type="Proteomes" id="UP000189513"/>
    </source>
</evidence>
<reference evidence="3" key="1">
    <citation type="journal article" date="2017" name="Genome Announc.">
        <title>Genome sequences of Cyberlindnera fabianii 65, Pichia kudriavzevii 129, and Saccharomyces cerevisiae 131 isolated from fermented masau fruits in Zimbabwe.</title>
        <authorList>
            <person name="van Rijswijck I.M.H."/>
            <person name="Derks M.F.L."/>
            <person name="Abee T."/>
            <person name="de Ridder D."/>
            <person name="Smid E.J."/>
        </authorList>
    </citation>
    <scope>NUCLEOTIDE SEQUENCE [LARGE SCALE GENOMIC DNA]</scope>
    <source>
        <strain evidence="3">65</strain>
    </source>
</reference>
<dbReference type="Proteomes" id="UP000189513">
    <property type="component" value="Unassembled WGS sequence"/>
</dbReference>
<proteinExistence type="predicted"/>
<keyword evidence="3" id="KW-1185">Reference proteome</keyword>
<organism evidence="2 3">
    <name type="scientific">Cyberlindnera fabianii</name>
    <name type="common">Yeast</name>
    <name type="synonym">Hansenula fabianii</name>
    <dbReference type="NCBI Taxonomy" id="36022"/>
    <lineage>
        <taxon>Eukaryota</taxon>
        <taxon>Fungi</taxon>
        <taxon>Dikarya</taxon>
        <taxon>Ascomycota</taxon>
        <taxon>Saccharomycotina</taxon>
        <taxon>Saccharomycetes</taxon>
        <taxon>Phaffomycetales</taxon>
        <taxon>Phaffomycetaceae</taxon>
        <taxon>Cyberlindnera</taxon>
    </lineage>
</organism>
<keyword evidence="1" id="KW-1133">Transmembrane helix</keyword>
<comment type="caution">
    <text evidence="2">The sequence shown here is derived from an EMBL/GenBank/DDBJ whole genome shotgun (WGS) entry which is preliminary data.</text>
</comment>
<evidence type="ECO:0000256" key="1">
    <source>
        <dbReference type="SAM" id="Phobius"/>
    </source>
</evidence>
<dbReference type="OMA" id="VYTFFND"/>
<gene>
    <name evidence="2" type="ORF">BON22_1436</name>
</gene>
<evidence type="ECO:0000313" key="2">
    <source>
        <dbReference type="EMBL" id="ONH68765.1"/>
    </source>
</evidence>
<feature type="transmembrane region" description="Helical" evidence="1">
    <location>
        <begin position="12"/>
        <end position="32"/>
    </location>
</feature>
<sequence length="626" mass="72447">MGLQTPTPHRSRHIAILVLFTISVISLLAYFLKPSHNLPLDTYNPLTYNKEQSRPKDTTDKYAKFLEPVTPLFGDDELNKRLHHNPDSKGLVYTFFNDDKIRRLSLHEQKFHRTMLRKWALLYQSLGFSVNILHYNDAVAHSKMRAMANSRVLFSKNDLINENYLKLLAWSYRMSQQPRATGKGALYVDYTIFPVTSRIEILKVESPKIKQFQLISDYEFQVMLSDKQHIDELIDALIQKNRDFDIVESPGYGDLFADYSIGVWRKLLHTNNVKVVVDTVPGILDKHIRMWRMAKYSAVNIVDPMALGDHYFIRPILQSIKSVLKCEDSLYPHPTRNFINLFDRDIAPHLPDRPSADSDIETIKTSEKVIHDLIAPHKVPCQQKAWSISITNGLTLEPRTINLITVPHPLSSASVLKSEEKRMVTGTDLSTLQECNVISKQLTESTKSDNRLRYYSIHRGNSIFFPSELLTVECFAHSLSLFLGFDIPAINDQWGMEYDDRSTSYSELSGKSFTISEGELKWKLESVRSLISNYEAPVPFVINQRQSEMRLKQYRDDLKLIKEPEKVADPKIVLQTQHFESRHDPVVEIAEIWNQQDAELWWDVRSVRWIGERLWKLLSEVEASTV</sequence>
<keyword evidence="1" id="KW-0472">Membrane</keyword>
<accession>A0A1V2LAW5</accession>
<keyword evidence="1" id="KW-0812">Transmembrane</keyword>
<dbReference type="AlphaFoldDB" id="A0A1V2LAW5"/>